<gene>
    <name evidence="3" type="ORF">C1O66_11985</name>
</gene>
<dbReference type="Gene3D" id="3.40.50.720">
    <property type="entry name" value="NAD(P)-binding Rossmann-like Domain"/>
    <property type="match status" value="1"/>
</dbReference>
<dbReference type="Pfam" id="PF03807">
    <property type="entry name" value="F420_oxidored"/>
    <property type="match status" value="1"/>
</dbReference>
<dbReference type="InterPro" id="IPR008927">
    <property type="entry name" value="6-PGluconate_DH-like_C_sf"/>
</dbReference>
<protein>
    <submittedName>
        <fullName evidence="3">DUF2520 domain-containing protein</fullName>
    </submittedName>
</protein>
<dbReference type="InterPro" id="IPR028939">
    <property type="entry name" value="P5C_Rdtase_cat_N"/>
</dbReference>
<dbReference type="EMBL" id="POSP01000003">
    <property type="protein sequence ID" value="PND38167.1"/>
    <property type="molecule type" value="Genomic_DNA"/>
</dbReference>
<reference evidence="3 4" key="1">
    <citation type="submission" date="2018-01" db="EMBL/GenBank/DDBJ databases">
        <title>Draft genome sequence of Paucibacter aquatile CR182 isolated from freshwater of the Nakdong River.</title>
        <authorList>
            <person name="Choi A."/>
            <person name="Chung E.J."/>
        </authorList>
    </citation>
    <scope>NUCLEOTIDE SEQUENCE [LARGE SCALE GENOMIC DNA]</scope>
    <source>
        <strain evidence="3 4">CR182</strain>
    </source>
</reference>
<dbReference type="OrthoDB" id="8650434at2"/>
<feature type="domain" description="Pyrroline-5-carboxylate reductase catalytic N-terminal" evidence="1">
    <location>
        <begin position="4"/>
        <end position="87"/>
    </location>
</feature>
<comment type="caution">
    <text evidence="3">The sequence shown here is derived from an EMBL/GenBank/DDBJ whole genome shotgun (WGS) entry which is preliminary data.</text>
</comment>
<dbReference type="Pfam" id="PF10728">
    <property type="entry name" value="DUF2520"/>
    <property type="match status" value="1"/>
</dbReference>
<dbReference type="Gene3D" id="1.10.1040.20">
    <property type="entry name" value="ProC-like, C-terminal domain"/>
    <property type="match status" value="1"/>
</dbReference>
<dbReference type="InterPro" id="IPR036291">
    <property type="entry name" value="NAD(P)-bd_dom_sf"/>
</dbReference>
<dbReference type="RefSeq" id="WP_102768087.1">
    <property type="nucleotide sequence ID" value="NZ_POSP01000003.1"/>
</dbReference>
<organism evidence="3 4">
    <name type="scientific">Kinneretia aquatilis</name>
    <dbReference type="NCBI Taxonomy" id="2070761"/>
    <lineage>
        <taxon>Bacteria</taxon>
        <taxon>Pseudomonadati</taxon>
        <taxon>Pseudomonadota</taxon>
        <taxon>Betaproteobacteria</taxon>
        <taxon>Burkholderiales</taxon>
        <taxon>Sphaerotilaceae</taxon>
        <taxon>Roseateles</taxon>
    </lineage>
</organism>
<dbReference type="PANTHER" id="PTHR40459">
    <property type="entry name" value="CONSERVED HYPOTHETICAL ALANINE AND LEUCINE RICH PROTEIN"/>
    <property type="match status" value="1"/>
</dbReference>
<accession>A0A2N8KXH3</accession>
<evidence type="ECO:0000313" key="4">
    <source>
        <dbReference type="Proteomes" id="UP000235916"/>
    </source>
</evidence>
<name>A0A2N8KXH3_9BURK</name>
<dbReference type="InterPro" id="IPR037108">
    <property type="entry name" value="TM1727-like_C_sf"/>
</dbReference>
<sequence length="290" mass="29344">MFERIAFIGAGRLARTLAPAWAAAGQRVVAVASRQPGAAQDLALHLPGCQALAPEAAVHSADLVLLTVADDAIASVAARLPWRSGQAVLHCSGATELAALAPAEALGARIGGFHPLQIFSDPARAAALLAGSTVGIEANDAALSARLHDLAAALGLKPLSLRPGTRAAYHAAANLAASSLLAVLAEARQVWAAIGLPPEAALAALLPLARGTLDAAESRGLAGALSGPVARGDAGVLTAHLQALEGLGAEHAAFYRALLSRQLDLAAEAGRQPEALLALLRRQLQLLQSC</sequence>
<dbReference type="PANTHER" id="PTHR40459:SF1">
    <property type="entry name" value="CONSERVED HYPOTHETICAL ALANINE AND LEUCINE RICH PROTEIN"/>
    <property type="match status" value="1"/>
</dbReference>
<evidence type="ECO:0000259" key="1">
    <source>
        <dbReference type="Pfam" id="PF03807"/>
    </source>
</evidence>
<dbReference type="SUPFAM" id="SSF48179">
    <property type="entry name" value="6-phosphogluconate dehydrogenase C-terminal domain-like"/>
    <property type="match status" value="1"/>
</dbReference>
<dbReference type="Proteomes" id="UP000235916">
    <property type="component" value="Unassembled WGS sequence"/>
</dbReference>
<dbReference type="AlphaFoldDB" id="A0A2N8KXH3"/>
<proteinExistence type="predicted"/>
<keyword evidence="4" id="KW-1185">Reference proteome</keyword>
<dbReference type="SUPFAM" id="SSF51735">
    <property type="entry name" value="NAD(P)-binding Rossmann-fold domains"/>
    <property type="match status" value="1"/>
</dbReference>
<evidence type="ECO:0000259" key="2">
    <source>
        <dbReference type="Pfam" id="PF10728"/>
    </source>
</evidence>
<dbReference type="InterPro" id="IPR018931">
    <property type="entry name" value="DUF2520"/>
</dbReference>
<evidence type="ECO:0000313" key="3">
    <source>
        <dbReference type="EMBL" id="PND38167.1"/>
    </source>
</evidence>
<feature type="domain" description="DUF2520" evidence="2">
    <location>
        <begin position="133"/>
        <end position="258"/>
    </location>
</feature>